<dbReference type="RefSeq" id="WP_305909877.1">
    <property type="nucleotide sequence ID" value="NZ_CP157743.1"/>
</dbReference>
<protein>
    <submittedName>
        <fullName evidence="1">Uncharacterized protein</fullName>
    </submittedName>
</protein>
<organism evidence="1 2">
    <name type="scientific">Methylomarinum roseum</name>
    <dbReference type="NCBI Taxonomy" id="3067653"/>
    <lineage>
        <taxon>Bacteria</taxon>
        <taxon>Pseudomonadati</taxon>
        <taxon>Pseudomonadota</taxon>
        <taxon>Gammaproteobacteria</taxon>
        <taxon>Methylococcales</taxon>
        <taxon>Methylococcaceae</taxon>
        <taxon>Methylomarinum</taxon>
    </lineage>
</organism>
<reference evidence="1 2" key="1">
    <citation type="journal article" date="2024" name="Microbiology">
        <title>Methylomarinum rosea sp. nov., a novel halophilic methanotrophic bacterium from the hypersaline Lake Elton.</title>
        <authorList>
            <person name="Suleimanov R.Z."/>
            <person name="Oshkin I.Y."/>
            <person name="Danilova O.V."/>
            <person name="Suzina N.E."/>
            <person name="Dedysh S.N."/>
        </authorList>
    </citation>
    <scope>NUCLEOTIDE SEQUENCE [LARGE SCALE GENOMIC DNA]</scope>
    <source>
        <strain evidence="1 2">Ch1-1</strain>
    </source>
</reference>
<dbReference type="KEGG" id="mech:Q9L42_003155"/>
<sequence length="63" mass="6949">MKDKQPLTLKIEDLEERIAPHISVFLPEAASDMAEPGAHPEAGLHAKLGTNFPEGVEFDKPHF</sequence>
<evidence type="ECO:0000313" key="1">
    <source>
        <dbReference type="EMBL" id="XBS21133.1"/>
    </source>
</evidence>
<name>A0AAU7NVX0_9GAMM</name>
<dbReference type="AlphaFoldDB" id="A0AAU7NVX0"/>
<dbReference type="Proteomes" id="UP001225378">
    <property type="component" value="Chromosome"/>
</dbReference>
<gene>
    <name evidence="1" type="ORF">Q9L42_003155</name>
</gene>
<evidence type="ECO:0000313" key="2">
    <source>
        <dbReference type="Proteomes" id="UP001225378"/>
    </source>
</evidence>
<accession>A0AAU7NVX0</accession>
<dbReference type="EMBL" id="CP157743">
    <property type="protein sequence ID" value="XBS21133.1"/>
    <property type="molecule type" value="Genomic_DNA"/>
</dbReference>
<keyword evidence="2" id="KW-1185">Reference proteome</keyword>
<proteinExistence type="predicted"/>